<evidence type="ECO:0000313" key="2">
    <source>
        <dbReference type="EMBL" id="OPC76968.1"/>
    </source>
</evidence>
<evidence type="ECO:0000256" key="1">
    <source>
        <dbReference type="SAM" id="MobiDB-lite"/>
    </source>
</evidence>
<feature type="compositionally biased region" description="Gly residues" evidence="1">
    <location>
        <begin position="38"/>
        <end position="47"/>
    </location>
</feature>
<feature type="region of interest" description="Disordered" evidence="1">
    <location>
        <begin position="1"/>
        <end position="56"/>
    </location>
</feature>
<organism evidence="2 3">
    <name type="scientific">Embleya scabrispora</name>
    <dbReference type="NCBI Taxonomy" id="159449"/>
    <lineage>
        <taxon>Bacteria</taxon>
        <taxon>Bacillati</taxon>
        <taxon>Actinomycetota</taxon>
        <taxon>Actinomycetes</taxon>
        <taxon>Kitasatosporales</taxon>
        <taxon>Streptomycetaceae</taxon>
        <taxon>Embleya</taxon>
    </lineage>
</organism>
<sequence>MPPGRFHRHHLPRRLLPRHLTQPHRPCPPLTRSRIPGAVGGASGRGCGYCSRRSSRCRPRCPSEWFAEGRSCAAGLSFQDPTTRTSRSDNGNTS</sequence>
<name>A0A1T3NJQ0_9ACTN</name>
<comment type="caution">
    <text evidence="2">The sequence shown here is derived from an EMBL/GenBank/DDBJ whole genome shotgun (WGS) entry which is preliminary data.</text>
</comment>
<reference evidence="2 3" key="1">
    <citation type="submission" date="2017-03" db="EMBL/GenBank/DDBJ databases">
        <title>Draft genome sequence of Streptomyces scabrisporus NF3, endophyte isolated from Amphipterygium adstringens.</title>
        <authorList>
            <person name="Vazquez M."/>
            <person name="Ceapa C.D."/>
            <person name="Rodriguez Luna D."/>
            <person name="Sanchez Esquivel S."/>
        </authorList>
    </citation>
    <scope>NUCLEOTIDE SEQUENCE [LARGE SCALE GENOMIC DNA]</scope>
    <source>
        <strain evidence="2 3">NF3</strain>
    </source>
</reference>
<dbReference type="Proteomes" id="UP000190037">
    <property type="component" value="Unassembled WGS sequence"/>
</dbReference>
<accession>A0A1T3NJQ0</accession>
<evidence type="ECO:0000313" key="3">
    <source>
        <dbReference type="Proteomes" id="UP000190037"/>
    </source>
</evidence>
<proteinExistence type="predicted"/>
<protein>
    <submittedName>
        <fullName evidence="2">Uncharacterized protein</fullName>
    </submittedName>
</protein>
<gene>
    <name evidence="2" type="ORF">B4N89_40980</name>
</gene>
<dbReference type="STRING" id="159449.B4N89_40980"/>
<feature type="compositionally biased region" description="Basic residues" evidence="1">
    <location>
        <begin position="1"/>
        <end position="17"/>
    </location>
</feature>
<dbReference type="AlphaFoldDB" id="A0A1T3NJQ0"/>
<dbReference type="EMBL" id="MWQN01000004">
    <property type="protein sequence ID" value="OPC76968.1"/>
    <property type="molecule type" value="Genomic_DNA"/>
</dbReference>
<keyword evidence="3" id="KW-1185">Reference proteome</keyword>